<reference evidence="4 5" key="1">
    <citation type="submission" date="2017-04" db="EMBL/GenBank/DDBJ databases">
        <authorList>
            <person name="Varghese N."/>
            <person name="Submissions S."/>
        </authorList>
    </citation>
    <scope>NUCLEOTIDE SEQUENCE [LARGE SCALE GENOMIC DNA]</scope>
    <source>
        <strain evidence="4 5">VKM Ac-1784</strain>
    </source>
</reference>
<dbReference type="InterPro" id="IPR003593">
    <property type="entry name" value="AAA+_ATPase"/>
</dbReference>
<dbReference type="InterPro" id="IPR003439">
    <property type="entry name" value="ABC_transporter-like_ATP-bd"/>
</dbReference>
<evidence type="ECO:0000313" key="4">
    <source>
        <dbReference type="EMBL" id="SMQ71215.1"/>
    </source>
</evidence>
<sequence length="275" mass="29311">MRVEVDQVSIDVHGSTLVDCVSFVAPAGATVGLLGPNGSGKSTLLRAVYRAHRPASGSVRIGGEDVWCLRAREAAHRTAVVLQEEQREFEFSARETVELGRIPHRRPGRRTQGSDEEAVGRAIELCGIGEYADRPLGSLSGGERQRVAVARAIAQETPVLVMDEPTNHLDVLAQIELLELVSGLATTTIVALHDLGLAAAYCDHLVVLDRGRVAASGRPETVMTAALIAEVYGVTAEIGVNPLTQRLAVHLGAAIPRTITNPVVQPAGRKEPRHS</sequence>
<gene>
    <name evidence="4" type="ORF">SAMN06295909_2492</name>
</gene>
<proteinExistence type="predicted"/>
<dbReference type="GO" id="GO:0005524">
    <property type="term" value="F:ATP binding"/>
    <property type="evidence" value="ECO:0007669"/>
    <property type="project" value="UniProtKB-KW"/>
</dbReference>
<evidence type="ECO:0000256" key="1">
    <source>
        <dbReference type="ARBA" id="ARBA00022741"/>
    </source>
</evidence>
<dbReference type="EMBL" id="FXWJ01000003">
    <property type="protein sequence ID" value="SMQ71215.1"/>
    <property type="molecule type" value="Genomic_DNA"/>
</dbReference>
<dbReference type="RefSeq" id="WP_086474252.1">
    <property type="nucleotide sequence ID" value="NZ_FXWJ01000003.1"/>
</dbReference>
<dbReference type="PANTHER" id="PTHR42794:SF2">
    <property type="entry name" value="ABC TRANSPORTER ATP-BINDING PROTEIN"/>
    <property type="match status" value="1"/>
</dbReference>
<accession>A0ABY1RDW5</accession>
<dbReference type="InterPro" id="IPR017871">
    <property type="entry name" value="ABC_transporter-like_CS"/>
</dbReference>
<keyword evidence="5" id="KW-1185">Reference proteome</keyword>
<keyword evidence="1" id="KW-0547">Nucleotide-binding</keyword>
<feature type="domain" description="ABC transporter" evidence="3">
    <location>
        <begin position="3"/>
        <end position="235"/>
    </location>
</feature>
<dbReference type="InterPro" id="IPR027417">
    <property type="entry name" value="P-loop_NTPase"/>
</dbReference>
<evidence type="ECO:0000259" key="3">
    <source>
        <dbReference type="PROSITE" id="PS50893"/>
    </source>
</evidence>
<dbReference type="PANTHER" id="PTHR42794">
    <property type="entry name" value="HEMIN IMPORT ATP-BINDING PROTEIN HMUV"/>
    <property type="match status" value="1"/>
</dbReference>
<dbReference type="SMART" id="SM00382">
    <property type="entry name" value="AAA"/>
    <property type="match status" value="1"/>
</dbReference>
<dbReference type="Proteomes" id="UP000194464">
    <property type="component" value="Unassembled WGS sequence"/>
</dbReference>
<dbReference type="PROSITE" id="PS00211">
    <property type="entry name" value="ABC_TRANSPORTER_1"/>
    <property type="match status" value="1"/>
</dbReference>
<dbReference type="SUPFAM" id="SSF52540">
    <property type="entry name" value="P-loop containing nucleoside triphosphate hydrolases"/>
    <property type="match status" value="1"/>
</dbReference>
<organism evidence="4 5">
    <name type="scientific">Plantibacter elymi</name>
    <name type="common">nom. nud.</name>
    <dbReference type="NCBI Taxonomy" id="199708"/>
    <lineage>
        <taxon>Bacteria</taxon>
        <taxon>Bacillati</taxon>
        <taxon>Actinomycetota</taxon>
        <taxon>Actinomycetes</taxon>
        <taxon>Micrococcales</taxon>
        <taxon>Microbacteriaceae</taxon>
        <taxon>Plantibacter</taxon>
    </lineage>
</organism>
<protein>
    <submittedName>
        <fullName evidence="4">Iron complex transport system ATP-binding protein</fullName>
    </submittedName>
</protein>
<dbReference type="Pfam" id="PF00005">
    <property type="entry name" value="ABC_tran"/>
    <property type="match status" value="1"/>
</dbReference>
<evidence type="ECO:0000313" key="5">
    <source>
        <dbReference type="Proteomes" id="UP000194464"/>
    </source>
</evidence>
<dbReference type="CDD" id="cd03214">
    <property type="entry name" value="ABC_Iron-Siderophores_B12_Hemin"/>
    <property type="match status" value="1"/>
</dbReference>
<comment type="caution">
    <text evidence="4">The sequence shown here is derived from an EMBL/GenBank/DDBJ whole genome shotgun (WGS) entry which is preliminary data.</text>
</comment>
<dbReference type="PROSITE" id="PS50893">
    <property type="entry name" value="ABC_TRANSPORTER_2"/>
    <property type="match status" value="1"/>
</dbReference>
<keyword evidence="2 4" id="KW-0067">ATP-binding</keyword>
<dbReference type="Gene3D" id="3.40.50.300">
    <property type="entry name" value="P-loop containing nucleotide triphosphate hydrolases"/>
    <property type="match status" value="1"/>
</dbReference>
<evidence type="ECO:0000256" key="2">
    <source>
        <dbReference type="ARBA" id="ARBA00022840"/>
    </source>
</evidence>
<name>A0ABY1RDW5_9MICO</name>